<feature type="domain" description="Calcineurin-like phosphoesterase" evidence="1">
    <location>
        <begin position="3"/>
        <end position="186"/>
    </location>
</feature>
<dbReference type="PANTHER" id="PTHR42850">
    <property type="entry name" value="METALLOPHOSPHOESTERASE"/>
    <property type="match status" value="1"/>
</dbReference>
<gene>
    <name evidence="2" type="ORF">T23_05860</name>
</gene>
<dbReference type="Pfam" id="PF00149">
    <property type="entry name" value="Metallophos"/>
    <property type="match status" value="1"/>
</dbReference>
<evidence type="ECO:0000313" key="2">
    <source>
        <dbReference type="EMBL" id="BEH90484.1"/>
    </source>
</evidence>
<dbReference type="RefSeq" id="WP_338617903.1">
    <property type="nucleotide sequence ID" value="NZ_AP028127.1"/>
</dbReference>
<dbReference type="EMBL" id="AP028127">
    <property type="protein sequence ID" value="BEH90484.1"/>
    <property type="molecule type" value="Genomic_DNA"/>
</dbReference>
<organism evidence="2 3">
    <name type="scientific">Turicibacter faecis</name>
    <dbReference type="NCBI Taxonomy" id="2963365"/>
    <lineage>
        <taxon>Bacteria</taxon>
        <taxon>Bacillati</taxon>
        <taxon>Bacillota</taxon>
        <taxon>Erysipelotrichia</taxon>
        <taxon>Erysipelotrichales</taxon>
        <taxon>Turicibacteraceae</taxon>
        <taxon>Turicibacter</taxon>
    </lineage>
</organism>
<keyword evidence="3" id="KW-1185">Reference proteome</keyword>
<reference evidence="2" key="1">
    <citation type="journal article" date="2024" name="Int. J. Syst. Evol. Microbiol.">
        <title>Turicibacter faecis sp. nov., isolated from faeces of heart failure mouse model.</title>
        <authorList>
            <person name="Imamura Y."/>
            <person name="Motooka D."/>
            <person name="Nakajima Y."/>
            <person name="Ito S."/>
            <person name="Kitakaze M."/>
            <person name="Iida T."/>
            <person name="Nakamura S."/>
        </authorList>
    </citation>
    <scope>NUCLEOTIDE SEQUENCE</scope>
    <source>
        <strain evidence="2">TC023</strain>
    </source>
</reference>
<proteinExistence type="predicted"/>
<sequence>MKRTFVISDIHGHQDAFFDLLKQVNFTDDDFLYILGDVIDRGPDGISLLRSIMRQPNMYLLLGNHELMMLEVFGVLGKVSDSEELLEMWVQNGGALTYHSFLKLSLQEQQELLDFLEDCPLYEQITLEQGEFLLVHAGIRPLPGLHWEDQLNAQTPRDLFEIRKEFLQSPLTEFPLTIVHGHTPTLMYPRISALSPATRGISIEPNRIGIDCGAAMNAQLGLYCLTDGSCYYVDIPKVES</sequence>
<dbReference type="Gene3D" id="3.60.21.10">
    <property type="match status" value="1"/>
</dbReference>
<dbReference type="Proteomes" id="UP001432099">
    <property type="component" value="Chromosome"/>
</dbReference>
<dbReference type="PANTHER" id="PTHR42850:SF4">
    <property type="entry name" value="ZINC-DEPENDENT ENDOPOLYPHOSPHATASE"/>
    <property type="match status" value="1"/>
</dbReference>
<protein>
    <recommendedName>
        <fullName evidence="1">Calcineurin-like phosphoesterase domain-containing protein</fullName>
    </recommendedName>
</protein>
<evidence type="ECO:0000313" key="3">
    <source>
        <dbReference type="Proteomes" id="UP001432099"/>
    </source>
</evidence>
<evidence type="ECO:0000259" key="1">
    <source>
        <dbReference type="Pfam" id="PF00149"/>
    </source>
</evidence>
<accession>A0ABM8ILB0</accession>
<dbReference type="InterPro" id="IPR050126">
    <property type="entry name" value="Ap4A_hydrolase"/>
</dbReference>
<dbReference type="InterPro" id="IPR029052">
    <property type="entry name" value="Metallo-depent_PP-like"/>
</dbReference>
<name>A0ABM8ILB0_9FIRM</name>
<dbReference type="SUPFAM" id="SSF56300">
    <property type="entry name" value="Metallo-dependent phosphatases"/>
    <property type="match status" value="1"/>
</dbReference>
<dbReference type="InterPro" id="IPR004843">
    <property type="entry name" value="Calcineurin-like_PHP"/>
</dbReference>